<evidence type="ECO:0000313" key="1">
    <source>
        <dbReference type="EMBL" id="GAA0944678.1"/>
    </source>
</evidence>
<gene>
    <name evidence="1" type="ORF">GCM10009560_58880</name>
</gene>
<sequence>MDTEAQMKGVTMEPMDDAVRLAQRLRSLRTQRWPHVKVTQPMLGVALGGLSNALISSWESDTHPKVPPISRLEAYATLFCTERSAEGGKLRLLQEDELEREEHAERERLRGELLRLRALALGLGQEEELPAQGFWHFPDGKPIRIICAQLPPDMLARMPYVDPDEPDYVELYTYADVDALLELHGHIRAVNPASEVRVRKAGPGRLTADDYTAHVVLIGGVDWNPVTRSVMEHLELPIQQRNEWGGEKGPCFEVGERRFYPELHDGELVADVALFYRGVSPLNRKRTLTICNGMYGRGTYGAVRALTHARFRDRNTEYLRARFAGNESFALLTKVPVFQRTVITPDWTDQEQRLHEWP</sequence>
<organism evidence="1 2">
    <name type="scientific">Nonomuraea longicatena</name>
    <dbReference type="NCBI Taxonomy" id="83682"/>
    <lineage>
        <taxon>Bacteria</taxon>
        <taxon>Bacillati</taxon>
        <taxon>Actinomycetota</taxon>
        <taxon>Actinomycetes</taxon>
        <taxon>Streptosporangiales</taxon>
        <taxon>Streptosporangiaceae</taxon>
        <taxon>Nonomuraea</taxon>
    </lineage>
</organism>
<keyword evidence="2" id="KW-1185">Reference proteome</keyword>
<dbReference type="Proteomes" id="UP001501578">
    <property type="component" value="Unassembled WGS sequence"/>
</dbReference>
<accession>A0ABP4B3S9</accession>
<dbReference type="EMBL" id="BAAAHQ010000036">
    <property type="protein sequence ID" value="GAA0944678.1"/>
    <property type="molecule type" value="Genomic_DNA"/>
</dbReference>
<evidence type="ECO:0000313" key="2">
    <source>
        <dbReference type="Proteomes" id="UP001501578"/>
    </source>
</evidence>
<reference evidence="2" key="1">
    <citation type="journal article" date="2019" name="Int. J. Syst. Evol. Microbiol.">
        <title>The Global Catalogue of Microorganisms (GCM) 10K type strain sequencing project: providing services to taxonomists for standard genome sequencing and annotation.</title>
        <authorList>
            <consortium name="The Broad Institute Genomics Platform"/>
            <consortium name="The Broad Institute Genome Sequencing Center for Infectious Disease"/>
            <person name="Wu L."/>
            <person name="Ma J."/>
        </authorList>
    </citation>
    <scope>NUCLEOTIDE SEQUENCE [LARGE SCALE GENOMIC DNA]</scope>
    <source>
        <strain evidence="2">JCM 11136</strain>
    </source>
</reference>
<proteinExistence type="predicted"/>
<name>A0ABP4B3S9_9ACTN</name>
<protein>
    <submittedName>
        <fullName evidence="1">Helix-turn-helix domain-containing protein</fullName>
    </submittedName>
</protein>
<comment type="caution">
    <text evidence="1">The sequence shown here is derived from an EMBL/GenBank/DDBJ whole genome shotgun (WGS) entry which is preliminary data.</text>
</comment>